<dbReference type="PROSITE" id="PS50928">
    <property type="entry name" value="ABC_TM1"/>
    <property type="match status" value="1"/>
</dbReference>
<evidence type="ECO:0000313" key="10">
    <source>
        <dbReference type="Proteomes" id="UP001595721"/>
    </source>
</evidence>
<keyword evidence="5 7" id="KW-1133">Transmembrane helix</keyword>
<dbReference type="SUPFAM" id="SSF161098">
    <property type="entry name" value="MetI-like"/>
    <property type="match status" value="1"/>
</dbReference>
<dbReference type="InterPro" id="IPR045621">
    <property type="entry name" value="BPD_transp_1_N"/>
</dbReference>
<evidence type="ECO:0000256" key="6">
    <source>
        <dbReference type="ARBA" id="ARBA00023136"/>
    </source>
</evidence>
<dbReference type="PANTHER" id="PTHR43163:SF9">
    <property type="entry name" value="ABC TRANSPORTER PERMEASE PROTEIN"/>
    <property type="match status" value="1"/>
</dbReference>
<organism evidence="9 10">
    <name type="scientific">Paracoccus mangrovi</name>
    <dbReference type="NCBI Taxonomy" id="1715645"/>
    <lineage>
        <taxon>Bacteria</taxon>
        <taxon>Pseudomonadati</taxon>
        <taxon>Pseudomonadota</taxon>
        <taxon>Alphaproteobacteria</taxon>
        <taxon>Rhodobacterales</taxon>
        <taxon>Paracoccaceae</taxon>
        <taxon>Paracoccus</taxon>
    </lineage>
</organism>
<comment type="caution">
    <text evidence="9">The sequence shown here is derived from an EMBL/GenBank/DDBJ whole genome shotgun (WGS) entry which is preliminary data.</text>
</comment>
<evidence type="ECO:0000313" key="9">
    <source>
        <dbReference type="EMBL" id="MFC3527299.1"/>
    </source>
</evidence>
<accession>A0ABV7QZC0</accession>
<comment type="similarity">
    <text evidence="7">Belongs to the binding-protein-dependent transport system permease family.</text>
</comment>
<dbReference type="InterPro" id="IPR000515">
    <property type="entry name" value="MetI-like"/>
</dbReference>
<keyword evidence="3" id="KW-1003">Cell membrane</keyword>
<dbReference type="CDD" id="cd06261">
    <property type="entry name" value="TM_PBP2"/>
    <property type="match status" value="1"/>
</dbReference>
<sequence length="325" mass="35623">MQRLTSIISPLLSGLGLILAVVVLNFLLIHFSPGDPVEVIVGEMGGASEELIARLREQYGLDKPLLVQLGIYIGKVVTGDLGYSFYYSSPVLELLLQRLPATILLVLTALVVAVLAGTVAGTISARRPDGIGSHLVTIFSLVGFSAPVFWIGMMLLILFASIWPVFPVAGMQSMRKPDGFAWYLDILHHLVLPATTLGLIYVAYYSRLARTSMIEALGQDYIRTARAKGVSEGRVVWKHALRNALIPIVTMVGLQFGQLFAGAVLVETVFNWPGLGRLAYDSILRRDYPTLLGILLFSSMLVLIANALTDLAYRRIDPRMRKART</sequence>
<gene>
    <name evidence="9" type="ORF">ACFOMH_03865</name>
</gene>
<evidence type="ECO:0000256" key="2">
    <source>
        <dbReference type="ARBA" id="ARBA00022448"/>
    </source>
</evidence>
<feature type="transmembrane region" description="Helical" evidence="7">
    <location>
        <begin position="7"/>
        <end position="29"/>
    </location>
</feature>
<feature type="transmembrane region" description="Helical" evidence="7">
    <location>
        <begin position="135"/>
        <end position="166"/>
    </location>
</feature>
<dbReference type="InterPro" id="IPR035906">
    <property type="entry name" value="MetI-like_sf"/>
</dbReference>
<feature type="domain" description="ABC transmembrane type-1" evidence="8">
    <location>
        <begin position="99"/>
        <end position="313"/>
    </location>
</feature>
<evidence type="ECO:0000259" key="8">
    <source>
        <dbReference type="PROSITE" id="PS50928"/>
    </source>
</evidence>
<evidence type="ECO:0000256" key="1">
    <source>
        <dbReference type="ARBA" id="ARBA00004651"/>
    </source>
</evidence>
<name>A0ABV7QZC0_9RHOB</name>
<keyword evidence="6 7" id="KW-0472">Membrane</keyword>
<dbReference type="PANTHER" id="PTHR43163">
    <property type="entry name" value="DIPEPTIDE TRANSPORT SYSTEM PERMEASE PROTEIN DPPB-RELATED"/>
    <property type="match status" value="1"/>
</dbReference>
<dbReference type="Pfam" id="PF00528">
    <property type="entry name" value="BPD_transp_1"/>
    <property type="match status" value="1"/>
</dbReference>
<dbReference type="EMBL" id="JBHRXJ010000002">
    <property type="protein sequence ID" value="MFC3527299.1"/>
    <property type="molecule type" value="Genomic_DNA"/>
</dbReference>
<feature type="transmembrane region" description="Helical" evidence="7">
    <location>
        <begin position="186"/>
        <end position="204"/>
    </location>
</feature>
<comment type="subcellular location">
    <subcellularLocation>
        <location evidence="1 7">Cell membrane</location>
        <topology evidence="1 7">Multi-pass membrane protein</topology>
    </subcellularLocation>
</comment>
<evidence type="ECO:0000256" key="4">
    <source>
        <dbReference type="ARBA" id="ARBA00022692"/>
    </source>
</evidence>
<evidence type="ECO:0000256" key="5">
    <source>
        <dbReference type="ARBA" id="ARBA00022989"/>
    </source>
</evidence>
<feature type="transmembrane region" description="Helical" evidence="7">
    <location>
        <begin position="99"/>
        <end position="123"/>
    </location>
</feature>
<keyword evidence="4 7" id="KW-0812">Transmembrane</keyword>
<proteinExistence type="inferred from homology"/>
<keyword evidence="2 7" id="KW-0813">Transport</keyword>
<dbReference type="RefSeq" id="WP_377742727.1">
    <property type="nucleotide sequence ID" value="NZ_JBHRXJ010000002.1"/>
</dbReference>
<dbReference type="Gene3D" id="1.10.3720.10">
    <property type="entry name" value="MetI-like"/>
    <property type="match status" value="1"/>
</dbReference>
<feature type="transmembrane region" description="Helical" evidence="7">
    <location>
        <begin position="244"/>
        <end position="270"/>
    </location>
</feature>
<reference evidence="10" key="1">
    <citation type="journal article" date="2019" name="Int. J. Syst. Evol. Microbiol.">
        <title>The Global Catalogue of Microorganisms (GCM) 10K type strain sequencing project: providing services to taxonomists for standard genome sequencing and annotation.</title>
        <authorList>
            <consortium name="The Broad Institute Genomics Platform"/>
            <consortium name="The Broad Institute Genome Sequencing Center for Infectious Disease"/>
            <person name="Wu L."/>
            <person name="Ma J."/>
        </authorList>
    </citation>
    <scope>NUCLEOTIDE SEQUENCE [LARGE SCALE GENOMIC DNA]</scope>
    <source>
        <strain evidence="10">KCTC 42899</strain>
    </source>
</reference>
<keyword evidence="10" id="KW-1185">Reference proteome</keyword>
<feature type="transmembrane region" description="Helical" evidence="7">
    <location>
        <begin position="290"/>
        <end position="313"/>
    </location>
</feature>
<dbReference type="Pfam" id="PF19300">
    <property type="entry name" value="BPD_transp_1_N"/>
    <property type="match status" value="1"/>
</dbReference>
<evidence type="ECO:0000256" key="3">
    <source>
        <dbReference type="ARBA" id="ARBA00022475"/>
    </source>
</evidence>
<evidence type="ECO:0000256" key="7">
    <source>
        <dbReference type="RuleBase" id="RU363032"/>
    </source>
</evidence>
<protein>
    <submittedName>
        <fullName evidence="9">ABC transporter permease</fullName>
    </submittedName>
</protein>
<dbReference type="Proteomes" id="UP001595721">
    <property type="component" value="Unassembled WGS sequence"/>
</dbReference>